<dbReference type="Proteomes" id="UP001152795">
    <property type="component" value="Unassembled WGS sequence"/>
</dbReference>
<dbReference type="EMBL" id="CACRXK020002177">
    <property type="protein sequence ID" value="CAB3993071.1"/>
    <property type="molecule type" value="Genomic_DNA"/>
</dbReference>
<dbReference type="InterPro" id="IPR002035">
    <property type="entry name" value="VWF_A"/>
</dbReference>
<dbReference type="Gene3D" id="3.40.50.410">
    <property type="entry name" value="von Willebrand factor, type A domain"/>
    <property type="match status" value="1"/>
</dbReference>
<dbReference type="InterPro" id="IPR050525">
    <property type="entry name" value="ECM_Assembly_Org"/>
</dbReference>
<accession>A0A7D9HTS5</accession>
<evidence type="ECO:0000313" key="2">
    <source>
        <dbReference type="Proteomes" id="UP001152795"/>
    </source>
</evidence>
<evidence type="ECO:0000313" key="1">
    <source>
        <dbReference type="EMBL" id="CAB3993071.1"/>
    </source>
</evidence>
<keyword evidence="2" id="KW-1185">Reference proteome</keyword>
<comment type="caution">
    <text evidence="1">The sequence shown here is derived from an EMBL/GenBank/DDBJ whole genome shotgun (WGS) entry which is preliminary data.</text>
</comment>
<dbReference type="PROSITE" id="PS50234">
    <property type="entry name" value="VWFA"/>
    <property type="match status" value="1"/>
</dbReference>
<proteinExistence type="predicted"/>
<dbReference type="SMART" id="SM00327">
    <property type="entry name" value="VWA"/>
    <property type="match status" value="1"/>
</dbReference>
<dbReference type="PRINTS" id="PR00453">
    <property type="entry name" value="VWFADOMAIN"/>
</dbReference>
<dbReference type="SUPFAM" id="SSF53300">
    <property type="entry name" value="vWA-like"/>
    <property type="match status" value="1"/>
</dbReference>
<name>A0A7D9HTS5_PARCT</name>
<dbReference type="PANTHER" id="PTHR24020">
    <property type="entry name" value="COLLAGEN ALPHA"/>
    <property type="match status" value="1"/>
</dbReference>
<dbReference type="InterPro" id="IPR036465">
    <property type="entry name" value="vWFA_dom_sf"/>
</dbReference>
<sequence>MGYFTFTFLICLVVILPSFPCKGARPFWRRPTNKPKPTLLPPIDKDPEFYKKLREEIPPKNVTAKKVITNILRIRPGGKRQVTLEDVVIVMDGSGSIGACEFNNGKKAMKNLMGFEQPDVNAKYAMVTFSRTVRRDFNFLSQSDAVARISTVTFPSGSTNTQAGLAEALDLFNKEGRGFLSRKLVLLLTDGQSNVQKHKTLPNAQKLKDAGVEVFVIAVGGQHIRGIDEMANMATFPPKDFLLRVEKVGDFLEVVNLAIKTVAPGKYKILGDKYKSPCR</sequence>
<dbReference type="AlphaFoldDB" id="A0A7D9HTS5"/>
<protein>
    <submittedName>
        <fullName evidence="1">Uncharacterized protein</fullName>
    </submittedName>
</protein>
<reference evidence="1" key="1">
    <citation type="submission" date="2020-04" db="EMBL/GenBank/DDBJ databases">
        <authorList>
            <person name="Alioto T."/>
            <person name="Alioto T."/>
            <person name="Gomez Garrido J."/>
        </authorList>
    </citation>
    <scope>NUCLEOTIDE SEQUENCE</scope>
    <source>
        <strain evidence="1">A484AB</strain>
    </source>
</reference>
<organism evidence="1 2">
    <name type="scientific">Paramuricea clavata</name>
    <name type="common">Red gorgonian</name>
    <name type="synonym">Violescent sea-whip</name>
    <dbReference type="NCBI Taxonomy" id="317549"/>
    <lineage>
        <taxon>Eukaryota</taxon>
        <taxon>Metazoa</taxon>
        <taxon>Cnidaria</taxon>
        <taxon>Anthozoa</taxon>
        <taxon>Octocorallia</taxon>
        <taxon>Malacalcyonacea</taxon>
        <taxon>Plexauridae</taxon>
        <taxon>Paramuricea</taxon>
    </lineage>
</organism>
<dbReference type="Pfam" id="PF00092">
    <property type="entry name" value="VWA"/>
    <property type="match status" value="1"/>
</dbReference>
<gene>
    <name evidence="1" type="ORF">PACLA_8A011945</name>
</gene>
<dbReference type="CDD" id="cd01450">
    <property type="entry name" value="vWFA_subfamily_ECM"/>
    <property type="match status" value="1"/>
</dbReference>
<dbReference type="OrthoDB" id="6132182at2759"/>